<dbReference type="InterPro" id="IPR039418">
    <property type="entry name" value="LexA-like"/>
</dbReference>
<accession>A3XM66</accession>
<proteinExistence type="predicted"/>
<dbReference type="SUPFAM" id="SSF51306">
    <property type="entry name" value="LexA/Signal peptidase"/>
    <property type="match status" value="1"/>
</dbReference>
<evidence type="ECO:0000259" key="1">
    <source>
        <dbReference type="Pfam" id="PF00717"/>
    </source>
</evidence>
<dbReference type="Gene3D" id="2.10.109.10">
    <property type="entry name" value="Umud Fragment, subunit A"/>
    <property type="match status" value="1"/>
</dbReference>
<gene>
    <name evidence="2" type="ORF">MED217_10904</name>
</gene>
<dbReference type="STRING" id="398720.MED217_10904"/>
<dbReference type="eggNOG" id="COG1974">
    <property type="taxonomic scope" value="Bacteria"/>
</dbReference>
<dbReference type="Pfam" id="PF00717">
    <property type="entry name" value="Peptidase_S24"/>
    <property type="match status" value="1"/>
</dbReference>
<evidence type="ECO:0000313" key="2">
    <source>
        <dbReference type="EMBL" id="EAQ49358.1"/>
    </source>
</evidence>
<dbReference type="AlphaFoldDB" id="A3XM66"/>
<dbReference type="OrthoDB" id="9787787at2"/>
<dbReference type="EMBL" id="AANC01000004">
    <property type="protein sequence ID" value="EAQ49358.1"/>
    <property type="molecule type" value="Genomic_DNA"/>
</dbReference>
<name>A3XM66_LEEBM</name>
<protein>
    <submittedName>
        <fullName evidence="2">SOS-response transcriptional repressors (RecA-mediated autopeptidase)-like</fullName>
    </submittedName>
</protein>
<dbReference type="CDD" id="cd06529">
    <property type="entry name" value="S24_LexA-like"/>
    <property type="match status" value="1"/>
</dbReference>
<sequence length="124" mass="14142">MEFEDVARVQVPDEVHQAGSSEQTGFPSPATHYLESRIDLNRILTRNRDATFFIRVKGDGYREFQINNGDVLIVDRSMVASRGKLAVVVKDGEFKIVKFNRNETSGETEEQLLWGVITYVIHQI</sequence>
<reference evidence="2 3" key="1">
    <citation type="journal article" date="2007" name="Nature">
        <title>Light stimulates growth of proteorhodopsin-containing marine Flavobacteria.</title>
        <authorList>
            <person name="Gomez-Consarnau L."/>
            <person name="Gonzalez J.M."/>
            <person name="Coll-Llado M."/>
            <person name="Gourdon P."/>
            <person name="Pascher T."/>
            <person name="Neutze R."/>
            <person name="Pedros-Alio C."/>
            <person name="Pinhassi J."/>
        </authorList>
    </citation>
    <scope>NUCLEOTIDE SEQUENCE [LARGE SCALE GENOMIC DNA]</scope>
    <source>
        <strain evidence="2 3">MED217</strain>
    </source>
</reference>
<comment type="caution">
    <text evidence="2">The sequence shown here is derived from an EMBL/GenBank/DDBJ whole genome shotgun (WGS) entry which is preliminary data.</text>
</comment>
<dbReference type="HOGENOM" id="CLU_066192_0_0_10"/>
<organism evidence="2 3">
    <name type="scientific">Leeuwenhoekiella blandensis (strain CECT 7118 / CCUG 51940 / KCTC 22103 / MED217)</name>
    <name type="common">Flavobacterium sp. (strain MED217)</name>
    <dbReference type="NCBI Taxonomy" id="398720"/>
    <lineage>
        <taxon>Bacteria</taxon>
        <taxon>Pseudomonadati</taxon>
        <taxon>Bacteroidota</taxon>
        <taxon>Flavobacteriia</taxon>
        <taxon>Flavobacteriales</taxon>
        <taxon>Flavobacteriaceae</taxon>
        <taxon>Leeuwenhoekiella</taxon>
    </lineage>
</organism>
<dbReference type="InterPro" id="IPR036286">
    <property type="entry name" value="LexA/Signal_pep-like_sf"/>
</dbReference>
<keyword evidence="3" id="KW-1185">Reference proteome</keyword>
<dbReference type="InterPro" id="IPR015927">
    <property type="entry name" value="Peptidase_S24_S26A/B/C"/>
</dbReference>
<evidence type="ECO:0000313" key="3">
    <source>
        <dbReference type="Proteomes" id="UP000001601"/>
    </source>
</evidence>
<feature type="domain" description="Peptidase S24/S26A/S26B/S26C" evidence="1">
    <location>
        <begin position="22"/>
        <end position="103"/>
    </location>
</feature>
<dbReference type="Proteomes" id="UP000001601">
    <property type="component" value="Unassembled WGS sequence"/>
</dbReference>
<dbReference type="RefSeq" id="WP_009780549.1">
    <property type="nucleotide sequence ID" value="NZ_CH672395.1"/>
</dbReference>